<keyword evidence="1" id="KW-0472">Membrane</keyword>
<organism evidence="2 3">
    <name type="scientific">Pseudomonas laurylsulfativorans</name>
    <dbReference type="NCBI Taxonomy" id="1943631"/>
    <lineage>
        <taxon>Bacteria</taxon>
        <taxon>Pseudomonadati</taxon>
        <taxon>Pseudomonadota</taxon>
        <taxon>Gammaproteobacteria</taxon>
        <taxon>Pseudomonadales</taxon>
        <taxon>Pseudomonadaceae</taxon>
        <taxon>Pseudomonas</taxon>
    </lineage>
</organism>
<keyword evidence="1" id="KW-1133">Transmembrane helix</keyword>
<evidence type="ECO:0000313" key="3">
    <source>
        <dbReference type="Proteomes" id="UP000237440"/>
    </source>
</evidence>
<dbReference type="EMBL" id="MUJK01000021">
    <property type="protein sequence ID" value="POF38638.1"/>
    <property type="molecule type" value="Genomic_DNA"/>
</dbReference>
<evidence type="ECO:0000256" key="1">
    <source>
        <dbReference type="SAM" id="Phobius"/>
    </source>
</evidence>
<keyword evidence="3" id="KW-1185">Reference proteome</keyword>
<sequence>MLQYGLSCVYSVCQAPLKRLKPWLWEVSIMWSHSLMLVVVYLTITLCIGWLYTLALLYWL</sequence>
<protein>
    <submittedName>
        <fullName evidence="2">Uncharacterized protein</fullName>
    </submittedName>
</protein>
<accession>A0A2S3VF91</accession>
<name>A0A2S3VF91_9PSED</name>
<reference evidence="3" key="1">
    <citation type="submission" date="2017-02" db="EMBL/GenBank/DDBJ databases">
        <authorList>
            <person name="Furmanczyk E.M."/>
        </authorList>
    </citation>
    <scope>NUCLEOTIDE SEQUENCE [LARGE SCALE GENOMIC DNA]</scope>
    <source>
        <strain evidence="3">AP3_22</strain>
    </source>
</reference>
<gene>
    <name evidence="2" type="ORF">B0D71_30185</name>
</gene>
<proteinExistence type="predicted"/>
<feature type="transmembrane region" description="Helical" evidence="1">
    <location>
        <begin position="35"/>
        <end position="59"/>
    </location>
</feature>
<dbReference type="AlphaFoldDB" id="A0A2S3VF91"/>
<comment type="caution">
    <text evidence="2">The sequence shown here is derived from an EMBL/GenBank/DDBJ whole genome shotgun (WGS) entry which is preliminary data.</text>
</comment>
<dbReference type="Proteomes" id="UP000237440">
    <property type="component" value="Unassembled WGS sequence"/>
</dbReference>
<evidence type="ECO:0000313" key="2">
    <source>
        <dbReference type="EMBL" id="POF38638.1"/>
    </source>
</evidence>
<keyword evidence="1" id="KW-0812">Transmembrane</keyword>